<feature type="compositionally biased region" description="Low complexity" evidence="1">
    <location>
        <begin position="1884"/>
        <end position="1947"/>
    </location>
</feature>
<feature type="compositionally biased region" description="Low complexity" evidence="1">
    <location>
        <begin position="608"/>
        <end position="630"/>
    </location>
</feature>
<dbReference type="PANTHER" id="PTHR24020">
    <property type="entry name" value="COLLAGEN ALPHA"/>
    <property type="match status" value="1"/>
</dbReference>
<proteinExistence type="predicted"/>
<dbReference type="CDD" id="cd00198">
    <property type="entry name" value="vWFA"/>
    <property type="match status" value="5"/>
</dbReference>
<feature type="domain" description="VWFA" evidence="3">
    <location>
        <begin position="1426"/>
        <end position="1599"/>
    </location>
</feature>
<evidence type="ECO:0000313" key="5">
    <source>
        <dbReference type="WBParaSite" id="HCON_00032970-00001"/>
    </source>
</evidence>
<name>A0A7I4XZR3_HAECO</name>
<feature type="domain" description="VWFA" evidence="3">
    <location>
        <begin position="2014"/>
        <end position="2188"/>
    </location>
</feature>
<feature type="signal peptide" evidence="2">
    <location>
        <begin position="1"/>
        <end position="24"/>
    </location>
</feature>
<sequence>MLPKWLSWTVICATMVFGFPLATGMETINDNSVTCSNSDADVVFLIDTTSSNSTAFLVQQHRLLRTLKRLSIVLKGRSVRYGVIGFHRTPELMLELQSPFANDSQRVADLISALRPRQSTSTSVARALDEAMSLFFESRTGTDRRQIIILAHDGVNTDLVAETLEAVSNVEKLGAVVFAVTGNTRANAFALLGYAGSRDRLFVAAADRAIFQDSLDETLGVCESITSAVTTTSKNLRRRVHGVRGRRAKAEKNVFVPGQKCGFDKVDLTLVLDTSGSVFRVFEDQREIALNILDEIPVEAYSDAVQVSVTRFAAGADVILPFLKGRGVSEIKDAIKEVKFTGQNTRIAGAVEIALDEMERARRRDARQIFVLISDGHGQEYWNVVQATGKRLQETKAELFAVSASQDYNEAELLIYIGDGSRVFVGPKYNGFLSALSSYVKDCISKGEKSSAAVLSGKNSLDFSTTEETPLKEKETSTIGGSIKEDFSTTEETPFVEKETSTIGGSIKEDFSTTEETPFVEKETSTIGGPITEEDFSTTEETPFVEEETATIGASIREEVTETTEEDSLGDGTTVSTVSAIEKSSSLTKTEFSSNNDESRTVNDSNNDESTTVDDSFFSTTETSIESISGEGEDGNRFSNELETGTESSEGSAERRSRLRDISLGSSSCEVDLILIIDRSESVEGDFKKEIELAVRSLELFPAGKFASGRVRVGAVSFAKDAKLELALGRYQRKEVAKALEGIVHTGGTTSSVEGARLAMQQVMSTRRPKARLITLLFTDGHSQDYWRELIETSMRIRDIPNSVLLAITASKEFSQSELQVWAGESSKVFVSSEQIKFLDAVNEEIKKCGKPQVEGKIGEVESIVEKIGTGNRSPVETSTESSGEESSSEALEEDGLAGSTSATVEDFVDSSTTAESTLAVLEAMEAETTIRPQIIVSAEQFSVTSRILQIDSPETSTTFTDSVVETASSDSDAEASGSEEDGSGIDDVDERRAHGIRTISDVLKISEEKGRTSLFASVPCSTDLMFVVDTSTSVEAEFHQQLQLAVDLVKRLPADDFEHRIRVGVVVFNAKARVALSMGESRSRSALLDSLLNLRYSGGSTSVASGVNTALDEIELYRRNDARLMVVLLSDGNSQDHWDDVIRSSNRLRTTGAEVELELYAGDKMRVYIDARVRQFLDETENGVTHCGRSSEPASPVVLQAPKSCSSLVDVLILLDISTPPASFYQEKQLAIDLLKALPASVFERRLAVSIITFATNSTIVLPLGVMPKDEIVFELERVANGTGPASLTRATASTIAEIKSQRRKGSRVLVIIVSNGNGGEEKWRNVQRSSASLRASGAEVYAVALTETANFEKLKAYTGTESNLYLAEKSDRFIQEIGNSILSCGPSADGVNNVESDDAIAQAGTLVKFTSDTRKRRCAYDRMDLQIILDASSSRQEVFEHQRELALSLIERLPISADGTDVAVGIVSFTATPIIRLPLGLGRDKAAIRSTIESIEYRGGSTLTAQAVDLSIDDLLRGRRPDAIQVVVLMNDGFSQDEWDRVLSSSGRLASTKSELFGVALGNEVDLRELERYIGRDDRIYRDGSTEKFLNDVVSLLKGEKDCIETKVHRESTIPQQHSPSDECAKPGLDLVVIFDNTEKNVRKRDSSINSNRYLLLDVLGSLKSGARVRVSVVSFGDTPKITLDFTDISERDRIFAEIESIRAVRTQPSYAEAISLALAKIQNKDRADAQTALVILGNGNSKDTDSVRNTASSRIRQTPSVTCFAVDSSPSTNVSTLEQFTGSPDRVYPYERTAEFAKEVKRLVNSMENAKCKSGGLRGRVHAAAGVEVREAVYSTPEPLKSKAAVQRDALVESLNVDKINEGKFVLRKKIVTTAAAITTPTTTTTSSTPSTTTPSSTTTRRSTPSRRPTTLEPSSTTDILTTIQRRITTTQQSTTTQPSTTSSKRTRRPTSLIPPTEATTRTTTARTTTTTASTTSRALTSPSFPQYFPRKTTDEPEEPSTTFKPGCLLDLILVLDSSGSVEETFLREKELAAGIVSRLRVGPNNARVSIIKFAGTQQVKTVWSFANLQSRGKILRVLNGIPFTSGTTAIHSALLKALAEYTTDHGARPGHARPVAIIFTDGYAQKSTSEEAAMLRAVIPDTYAIAINHSYPISRTELEVIVGSPERVFTDSNIGKFHDILETIARDCIVD</sequence>
<dbReference type="SUPFAM" id="SSF53300">
    <property type="entry name" value="vWA-like"/>
    <property type="match status" value="8"/>
</dbReference>
<dbReference type="Gene3D" id="3.40.50.410">
    <property type="entry name" value="von Willebrand factor, type A domain"/>
    <property type="match status" value="8"/>
</dbReference>
<dbReference type="InterPro" id="IPR050525">
    <property type="entry name" value="ECM_Assembly_Org"/>
</dbReference>
<feature type="compositionally biased region" description="Polar residues" evidence="1">
    <location>
        <begin position="899"/>
        <end position="910"/>
    </location>
</feature>
<feature type="region of interest" description="Disordered" evidence="1">
    <location>
        <begin position="1884"/>
        <end position="2005"/>
    </location>
</feature>
<dbReference type="OMA" id="MVRHAIE"/>
<feature type="domain" description="VWFA" evidence="3">
    <location>
        <begin position="1024"/>
        <end position="1158"/>
    </location>
</feature>
<evidence type="ECO:0000256" key="2">
    <source>
        <dbReference type="SAM" id="SignalP"/>
    </source>
</evidence>
<reference evidence="5" key="1">
    <citation type="submission" date="2020-12" db="UniProtKB">
        <authorList>
            <consortium name="WormBaseParasite"/>
        </authorList>
    </citation>
    <scope>IDENTIFICATION</scope>
    <source>
        <strain evidence="5">MHco3</strain>
    </source>
</reference>
<dbReference type="CDD" id="cd01450">
    <property type="entry name" value="vWFA_subfamily_ECM"/>
    <property type="match status" value="2"/>
</dbReference>
<dbReference type="WBParaSite" id="HCON_00032970-00001">
    <property type="protein sequence ID" value="HCON_00032970-00001"/>
    <property type="gene ID" value="HCON_00032970"/>
</dbReference>
<evidence type="ECO:0000259" key="3">
    <source>
        <dbReference type="PROSITE" id="PS50234"/>
    </source>
</evidence>
<dbReference type="PANTHER" id="PTHR24020:SF84">
    <property type="entry name" value="VWFA DOMAIN-CONTAINING PROTEIN"/>
    <property type="match status" value="1"/>
</dbReference>
<evidence type="ECO:0000313" key="4">
    <source>
        <dbReference type="Proteomes" id="UP000025227"/>
    </source>
</evidence>
<dbReference type="InterPro" id="IPR002035">
    <property type="entry name" value="VWF_A"/>
</dbReference>
<dbReference type="Proteomes" id="UP000025227">
    <property type="component" value="Unplaced"/>
</dbReference>
<feature type="chain" id="PRO_5029703289" evidence="2">
    <location>
        <begin position="25"/>
        <end position="2195"/>
    </location>
</feature>
<dbReference type="OrthoDB" id="6132182at2759"/>
<evidence type="ECO:0000256" key="1">
    <source>
        <dbReference type="SAM" id="MobiDB-lite"/>
    </source>
</evidence>
<feature type="region of interest" description="Disordered" evidence="1">
    <location>
        <begin position="965"/>
        <end position="991"/>
    </location>
</feature>
<organism evidence="4 5">
    <name type="scientific">Haemonchus contortus</name>
    <name type="common">Barber pole worm</name>
    <dbReference type="NCBI Taxonomy" id="6289"/>
    <lineage>
        <taxon>Eukaryota</taxon>
        <taxon>Metazoa</taxon>
        <taxon>Ecdysozoa</taxon>
        <taxon>Nematoda</taxon>
        <taxon>Chromadorea</taxon>
        <taxon>Rhabditida</taxon>
        <taxon>Rhabditina</taxon>
        <taxon>Rhabditomorpha</taxon>
        <taxon>Strongyloidea</taxon>
        <taxon>Trichostrongylidae</taxon>
        <taxon>Haemonchus</taxon>
    </lineage>
</organism>
<accession>A0A7I4XZR3</accession>
<feature type="domain" description="VWFA" evidence="3">
    <location>
        <begin position="41"/>
        <end position="219"/>
    </location>
</feature>
<keyword evidence="2" id="KW-0732">Signal</keyword>
<dbReference type="Pfam" id="PF00092">
    <property type="entry name" value="VWA"/>
    <property type="match status" value="8"/>
</dbReference>
<feature type="compositionally biased region" description="Acidic residues" evidence="1">
    <location>
        <begin position="532"/>
        <end position="549"/>
    </location>
</feature>
<feature type="domain" description="VWFA" evidence="3">
    <location>
        <begin position="672"/>
        <end position="846"/>
    </location>
</feature>
<keyword evidence="4" id="KW-1185">Reference proteome</keyword>
<feature type="region of interest" description="Disordered" evidence="1">
    <location>
        <begin position="868"/>
        <end position="910"/>
    </location>
</feature>
<dbReference type="SMART" id="SM00327">
    <property type="entry name" value="VWA"/>
    <property type="match status" value="8"/>
</dbReference>
<feature type="compositionally biased region" description="Acidic residues" evidence="1">
    <location>
        <begin position="883"/>
        <end position="896"/>
    </location>
</feature>
<dbReference type="InterPro" id="IPR036465">
    <property type="entry name" value="vWFA_dom_sf"/>
</dbReference>
<feature type="domain" description="VWFA" evidence="3">
    <location>
        <begin position="267"/>
        <end position="440"/>
    </location>
</feature>
<feature type="domain" description="VWFA" evidence="3">
    <location>
        <begin position="1632"/>
        <end position="1810"/>
    </location>
</feature>
<feature type="compositionally biased region" description="Acidic residues" evidence="1">
    <location>
        <begin position="972"/>
        <end position="989"/>
    </location>
</feature>
<dbReference type="PROSITE" id="PS50234">
    <property type="entry name" value="VWFA"/>
    <property type="match status" value="8"/>
</dbReference>
<feature type="region of interest" description="Disordered" evidence="1">
    <location>
        <begin position="487"/>
        <end position="659"/>
    </location>
</feature>
<feature type="compositionally biased region" description="Low complexity" evidence="1">
    <location>
        <begin position="641"/>
        <end position="651"/>
    </location>
</feature>
<feature type="compositionally biased region" description="Low complexity" evidence="1">
    <location>
        <begin position="1960"/>
        <end position="1985"/>
    </location>
</feature>
<protein>
    <submittedName>
        <fullName evidence="5">Collagen alpha-6(VI) chain</fullName>
    </submittedName>
</protein>
<feature type="compositionally biased region" description="Polar residues" evidence="1">
    <location>
        <begin position="571"/>
        <end position="596"/>
    </location>
</feature>
<feature type="domain" description="VWFA" evidence="3">
    <location>
        <begin position="1211"/>
        <end position="1383"/>
    </location>
</feature>